<evidence type="ECO:0000256" key="1">
    <source>
        <dbReference type="ARBA" id="ARBA00007179"/>
    </source>
</evidence>
<feature type="binding site" evidence="3">
    <location>
        <position position="325"/>
    </location>
    <ligand>
        <name>Zn(2+)</name>
        <dbReference type="ChEBI" id="CHEBI:29105"/>
    </ligand>
</feature>
<evidence type="ECO:0000256" key="2">
    <source>
        <dbReference type="ARBA" id="ARBA00069999"/>
    </source>
</evidence>
<dbReference type="AlphaFoldDB" id="A0A834HJC9"/>
<keyword evidence="3" id="KW-0479">Metal-binding</keyword>
<sequence length="403" mass="45789">MSSGLRYFPNPYAATKLIANYSNPENEIKKFLWNLISNIQKNVQPRDIIPGAGLYLSTTGISYMFYHLSENTLMNEKRDDYLNSAEEYIKPALEKINREKPYFILGSAGVYAVATAVYHAKGDHDQFHKYGQIFNQISEYFKQPDVSNCGADELFVGRAGYIMGALWLSKKTQTPLQIHDIYELCNIIIKSGKDYALKHQTQSPLMYSYYDVEYLGAAHGLSSILQCILSVPGYLNENPENIHIVKESVDYLLSLQTDGNFPASTDEIGYEAKLVHWCHGAPGVFYLMAKAYLVFKDAKYLESCEKMCDLIWRNGLLKKGPGLCHGVSGNGYAFLIMYRLTGNQDYFRRAIYFYKFMDTDTFKNNSRAPDNPYSLYEGIAGTVCFLGDLLFPENASFPFSDIF</sequence>
<keyword evidence="5" id="KW-1185">Reference proteome</keyword>
<dbReference type="Pfam" id="PF05147">
    <property type="entry name" value="LANC_like"/>
    <property type="match status" value="1"/>
</dbReference>
<comment type="caution">
    <text evidence="4">The sequence shown here is derived from an EMBL/GenBank/DDBJ whole genome shotgun (WGS) entry which is preliminary data.</text>
</comment>
<dbReference type="OrthoDB" id="10257263at2759"/>
<dbReference type="SMART" id="SM01260">
    <property type="entry name" value="LANC_like"/>
    <property type="match status" value="1"/>
</dbReference>
<dbReference type="Gene3D" id="1.50.10.10">
    <property type="match status" value="1"/>
</dbReference>
<feature type="binding site" evidence="3">
    <location>
        <position position="278"/>
    </location>
    <ligand>
        <name>Zn(2+)</name>
        <dbReference type="ChEBI" id="CHEBI:29105"/>
    </ligand>
</feature>
<dbReference type="PANTHER" id="PTHR12736:SF7">
    <property type="entry name" value="LANC-LIKE PROTEIN 3"/>
    <property type="match status" value="1"/>
</dbReference>
<feature type="binding site" evidence="3">
    <location>
        <position position="324"/>
    </location>
    <ligand>
        <name>Zn(2+)</name>
        <dbReference type="ChEBI" id="CHEBI:29105"/>
    </ligand>
</feature>
<dbReference type="EMBL" id="JAACXV010023981">
    <property type="protein sequence ID" value="KAF7262749.1"/>
    <property type="molecule type" value="Genomic_DNA"/>
</dbReference>
<comment type="similarity">
    <text evidence="1">Belongs to the LanC-like protein family.</text>
</comment>
<dbReference type="Proteomes" id="UP000625711">
    <property type="component" value="Unassembled WGS sequence"/>
</dbReference>
<dbReference type="GO" id="GO:0005975">
    <property type="term" value="P:carbohydrate metabolic process"/>
    <property type="evidence" value="ECO:0007669"/>
    <property type="project" value="InterPro"/>
</dbReference>
<dbReference type="GO" id="GO:0005886">
    <property type="term" value="C:plasma membrane"/>
    <property type="evidence" value="ECO:0007669"/>
    <property type="project" value="TreeGrafter"/>
</dbReference>
<dbReference type="InterPro" id="IPR012341">
    <property type="entry name" value="6hp_glycosidase-like_sf"/>
</dbReference>
<dbReference type="PANTHER" id="PTHR12736">
    <property type="entry name" value="LANC-LIKE PROTEIN"/>
    <property type="match status" value="1"/>
</dbReference>
<gene>
    <name evidence="4" type="ORF">GWI33_004157</name>
</gene>
<accession>A0A834HJC9</accession>
<keyword evidence="3" id="KW-0862">Zinc</keyword>
<dbReference type="InterPro" id="IPR020464">
    <property type="entry name" value="LanC-like_prot_euk"/>
</dbReference>
<evidence type="ECO:0000313" key="4">
    <source>
        <dbReference type="EMBL" id="KAF7262749.1"/>
    </source>
</evidence>
<evidence type="ECO:0000256" key="3">
    <source>
        <dbReference type="PIRSR" id="PIRSR607822-1"/>
    </source>
</evidence>
<dbReference type="FunFam" id="1.50.10.10:FF:000012">
    <property type="entry name" value="LanC-like protein 3"/>
    <property type="match status" value="1"/>
</dbReference>
<protein>
    <recommendedName>
        <fullName evidence="2">LanC-like protein 3 homolog</fullName>
    </recommendedName>
</protein>
<dbReference type="GO" id="GO:0046872">
    <property type="term" value="F:metal ion binding"/>
    <property type="evidence" value="ECO:0007669"/>
    <property type="project" value="UniProtKB-KW"/>
</dbReference>
<dbReference type="PRINTS" id="PR01950">
    <property type="entry name" value="LANCSUPER"/>
</dbReference>
<organism evidence="4 5">
    <name type="scientific">Rhynchophorus ferrugineus</name>
    <name type="common">Red palm weevil</name>
    <name type="synonym">Curculio ferrugineus</name>
    <dbReference type="NCBI Taxonomy" id="354439"/>
    <lineage>
        <taxon>Eukaryota</taxon>
        <taxon>Metazoa</taxon>
        <taxon>Ecdysozoa</taxon>
        <taxon>Arthropoda</taxon>
        <taxon>Hexapoda</taxon>
        <taxon>Insecta</taxon>
        <taxon>Pterygota</taxon>
        <taxon>Neoptera</taxon>
        <taxon>Endopterygota</taxon>
        <taxon>Coleoptera</taxon>
        <taxon>Polyphaga</taxon>
        <taxon>Cucujiformia</taxon>
        <taxon>Curculionidae</taxon>
        <taxon>Dryophthorinae</taxon>
        <taxon>Rhynchophorus</taxon>
    </lineage>
</organism>
<dbReference type="GO" id="GO:0031179">
    <property type="term" value="P:peptide modification"/>
    <property type="evidence" value="ECO:0007669"/>
    <property type="project" value="InterPro"/>
</dbReference>
<proteinExistence type="inferred from homology"/>
<dbReference type="InterPro" id="IPR007822">
    <property type="entry name" value="LANC-like"/>
</dbReference>
<dbReference type="CDD" id="cd04794">
    <property type="entry name" value="euk_LANCL"/>
    <property type="match status" value="1"/>
</dbReference>
<dbReference type="SUPFAM" id="SSF158745">
    <property type="entry name" value="LanC-like"/>
    <property type="match status" value="1"/>
</dbReference>
<evidence type="ECO:0000313" key="5">
    <source>
        <dbReference type="Proteomes" id="UP000625711"/>
    </source>
</evidence>
<dbReference type="PRINTS" id="PR01951">
    <property type="entry name" value="LANCEUKARYTE"/>
</dbReference>
<reference evidence="4" key="1">
    <citation type="submission" date="2020-08" db="EMBL/GenBank/DDBJ databases">
        <title>Genome sequencing and assembly of the red palm weevil Rhynchophorus ferrugineus.</title>
        <authorList>
            <person name="Dias G.B."/>
            <person name="Bergman C.M."/>
            <person name="Manee M."/>
        </authorList>
    </citation>
    <scope>NUCLEOTIDE SEQUENCE</scope>
    <source>
        <strain evidence="4">AA-2017</strain>
        <tissue evidence="4">Whole larva</tissue>
    </source>
</reference>
<name>A0A834HJC9_RHYFE</name>